<dbReference type="Proteomes" id="UP001337655">
    <property type="component" value="Unassembled WGS sequence"/>
</dbReference>
<accession>A0AAV9PHY2</accession>
<organism evidence="1 2">
    <name type="scientific">Saxophila tyrrhenica</name>
    <dbReference type="NCBI Taxonomy" id="1690608"/>
    <lineage>
        <taxon>Eukaryota</taxon>
        <taxon>Fungi</taxon>
        <taxon>Dikarya</taxon>
        <taxon>Ascomycota</taxon>
        <taxon>Pezizomycotina</taxon>
        <taxon>Dothideomycetes</taxon>
        <taxon>Dothideomycetidae</taxon>
        <taxon>Mycosphaerellales</taxon>
        <taxon>Extremaceae</taxon>
        <taxon>Saxophila</taxon>
    </lineage>
</organism>
<dbReference type="RefSeq" id="XP_064661894.1">
    <property type="nucleotide sequence ID" value="XM_064800555.1"/>
</dbReference>
<protein>
    <recommendedName>
        <fullName evidence="3">Heterokaryon incompatibility domain-containing protein</fullName>
    </recommendedName>
</protein>
<dbReference type="EMBL" id="JAVRRT010000004">
    <property type="protein sequence ID" value="KAK5173176.1"/>
    <property type="molecule type" value="Genomic_DNA"/>
</dbReference>
<keyword evidence="2" id="KW-1185">Reference proteome</keyword>
<reference evidence="1 2" key="1">
    <citation type="submission" date="2023-08" db="EMBL/GenBank/DDBJ databases">
        <title>Black Yeasts Isolated from many extreme environments.</title>
        <authorList>
            <person name="Coleine C."/>
            <person name="Stajich J.E."/>
            <person name="Selbmann L."/>
        </authorList>
    </citation>
    <scope>NUCLEOTIDE SEQUENCE [LARGE SCALE GENOMIC DNA]</scope>
    <source>
        <strain evidence="1 2">CCFEE 5935</strain>
    </source>
</reference>
<comment type="caution">
    <text evidence="1">The sequence shown here is derived from an EMBL/GenBank/DDBJ whole genome shotgun (WGS) entry which is preliminary data.</text>
</comment>
<proteinExistence type="predicted"/>
<evidence type="ECO:0000313" key="2">
    <source>
        <dbReference type="Proteomes" id="UP001337655"/>
    </source>
</evidence>
<gene>
    <name evidence="1" type="ORF">LTR77_003298</name>
</gene>
<name>A0AAV9PHY2_9PEZI</name>
<evidence type="ECO:0000313" key="1">
    <source>
        <dbReference type="EMBL" id="KAK5173176.1"/>
    </source>
</evidence>
<dbReference type="AlphaFoldDB" id="A0AAV9PHY2"/>
<sequence length="118" mass="13280">MPFIKQFNKEMVLGTAPAYTHAPPLKLFPQLPLTPHAQPDVPPFHYENVGEETDIRLLRILPARDGDTNLIECEMQGFKKSDIPSYDCLSYSWGEDRASEFTIIVNGADEIADVSGDW</sequence>
<evidence type="ECO:0008006" key="3">
    <source>
        <dbReference type="Google" id="ProtNLM"/>
    </source>
</evidence>
<dbReference type="GeneID" id="89924645"/>